<keyword evidence="4" id="KW-1185">Reference proteome</keyword>
<evidence type="ECO:0000313" key="3">
    <source>
        <dbReference type="EMBL" id="CAI74408.1"/>
    </source>
</evidence>
<sequence length="728" mass="78394">MQPNGSAPLEDTSSAVPCTVSVAIDNKTLTINYGDNKCIEITLGDSDSITKAGTAVPYGHILTESFDMSKVHWPEIISPTLMVIVVIVFLIATIFPPVIIAVLRLRAPAWSPQHNLGGRWGLWTKYDYAPDWNKPSETTTVHAYLWHFFDLLMDIKISLAVVFIYSLQFGTTQSWDGYDTTRNTSLDFKVTLNATSGSNTFASSGSIKITVGAADFATLTGTNVQVTNIGGTIKKYIDSNKPPDPSNLQPITNTSDPLNKGTKLEIDATGSISSITAEVTIKGDLTVSSTDQKLGSSALTLGGSEGLGGTITPQDSGTKVTIKNTSTITLTRKALTAIQSLTQNAVTLDKTGGGQFTSKATITITRGEDNKTDYNFTALTVTTNLEINITQGTIKNATNTLQTTSPELDKDDVLELNATGTITKPVGTTGDVKLAGTIVVTSDKKQIGSSLTITGGPSGGVGGTLNLTNQTKTDTIPAHVTISSSTLTIDKAAYDTLKSAGAVTPDSLKIGASDSKVRIPANATGGAKEAGLANEPSFKKYWHLFPPNYYDEDFPYWTSIFPALMVLLIATIFPPMIVVILQKEAKTHSPKYYMGWGDGNLRYWHLVDLLLDTQEAKVKEATYTPPTGAPYKYIVKDPKTNITYTFTTTAQLTSGAATITVTVDYGHIFAEGFGDLEDVKTSKHVEQESEPEKCNEDAENQSDNLVHAWIWHFFVILVVVDCCLWLLS</sequence>
<keyword evidence="2" id="KW-0472">Membrane</keyword>
<name>Q4UET1_THEAN</name>
<feature type="transmembrane region" description="Helical" evidence="2">
    <location>
        <begin position="144"/>
        <end position="165"/>
    </location>
</feature>
<dbReference type="EMBL" id="CR940348">
    <property type="protein sequence ID" value="CAI74408.1"/>
    <property type="molecule type" value="Genomic_DNA"/>
</dbReference>
<feature type="transmembrane region" description="Helical" evidence="2">
    <location>
        <begin position="556"/>
        <end position="581"/>
    </location>
</feature>
<keyword evidence="2" id="KW-1133">Transmembrane helix</keyword>
<dbReference type="Proteomes" id="UP000001950">
    <property type="component" value="Chromosome 2"/>
</dbReference>
<feature type="region of interest" description="Disordered" evidence="1">
    <location>
        <begin position="238"/>
        <end position="260"/>
    </location>
</feature>
<accession>Q4UET1</accession>
<dbReference type="VEuPathDB" id="PiroplasmaDB:TA13940"/>
<evidence type="ECO:0000256" key="1">
    <source>
        <dbReference type="SAM" id="MobiDB-lite"/>
    </source>
</evidence>
<dbReference type="InParanoid" id="Q4UET1"/>
<feature type="transmembrane region" description="Helical" evidence="2">
    <location>
        <begin position="76"/>
        <end position="103"/>
    </location>
</feature>
<organism evidence="3 4">
    <name type="scientific">Theileria annulata</name>
    <dbReference type="NCBI Taxonomy" id="5874"/>
    <lineage>
        <taxon>Eukaryota</taxon>
        <taxon>Sar</taxon>
        <taxon>Alveolata</taxon>
        <taxon>Apicomplexa</taxon>
        <taxon>Aconoidasida</taxon>
        <taxon>Piroplasmida</taxon>
        <taxon>Theileriidae</taxon>
        <taxon>Theileria</taxon>
    </lineage>
</organism>
<keyword evidence="2" id="KW-0812">Transmembrane</keyword>
<reference evidence="3 4" key="1">
    <citation type="journal article" date="2005" name="Science">
        <title>Genome of the host-cell transforming parasite Theileria annulata compared with T. parva.</title>
        <authorList>
            <person name="Pain A."/>
            <person name="Renauld H."/>
            <person name="Berriman M."/>
            <person name="Murphy L."/>
            <person name="Yeats C.A."/>
            <person name="Weir W."/>
            <person name="Kerhornou A."/>
            <person name="Aslett M."/>
            <person name="Bishop R."/>
            <person name="Bouchier C."/>
            <person name="Cochet M."/>
            <person name="Coulson R.M.R."/>
            <person name="Cronin A."/>
            <person name="de Villiers E.P."/>
            <person name="Fraser A."/>
            <person name="Fosker N."/>
            <person name="Gardner M."/>
            <person name="Goble A."/>
            <person name="Griffiths-Jones S."/>
            <person name="Harris D.E."/>
            <person name="Katzer F."/>
            <person name="Larke N."/>
            <person name="Lord A."/>
            <person name="Maser P."/>
            <person name="McKellar S."/>
            <person name="Mooney P."/>
            <person name="Morton F."/>
            <person name="Nene V."/>
            <person name="O'Neil S."/>
            <person name="Price C."/>
            <person name="Quail M.A."/>
            <person name="Rabbinowitsch E."/>
            <person name="Rawlings N.D."/>
            <person name="Rutter S."/>
            <person name="Saunders D."/>
            <person name="Seeger K."/>
            <person name="Shah T."/>
            <person name="Squares R."/>
            <person name="Squares S."/>
            <person name="Tivey A."/>
            <person name="Walker A.R."/>
            <person name="Woodward J."/>
            <person name="Dobbelaere D.A.E."/>
            <person name="Langsley G."/>
            <person name="Rajandream M.A."/>
            <person name="McKeever D."/>
            <person name="Shiels B."/>
            <person name="Tait A."/>
            <person name="Barrell B.G."/>
            <person name="Hall N."/>
        </authorList>
    </citation>
    <scope>NUCLEOTIDE SEQUENCE [LARGE SCALE GENOMIC DNA]</scope>
    <source>
        <strain evidence="4">Ankara</strain>
    </source>
</reference>
<feature type="compositionally biased region" description="Polar residues" evidence="1">
    <location>
        <begin position="246"/>
        <end position="257"/>
    </location>
</feature>
<feature type="transmembrane region" description="Helical" evidence="2">
    <location>
        <begin position="709"/>
        <end position="727"/>
    </location>
</feature>
<evidence type="ECO:0000256" key="2">
    <source>
        <dbReference type="SAM" id="Phobius"/>
    </source>
</evidence>
<dbReference type="GeneID" id="3861922"/>
<dbReference type="AlphaFoldDB" id="Q4UET1"/>
<proteinExistence type="predicted"/>
<protein>
    <submittedName>
        <fullName evidence="3">Uncharacterized protein</fullName>
    </submittedName>
</protein>
<evidence type="ECO:0000313" key="4">
    <source>
        <dbReference type="Proteomes" id="UP000001950"/>
    </source>
</evidence>
<dbReference type="RefSeq" id="XP_952140.1">
    <property type="nucleotide sequence ID" value="XM_947047.1"/>
</dbReference>
<gene>
    <name evidence="3" type="ORF">TA13940</name>
</gene>
<dbReference type="KEGG" id="tan:TA13940"/>